<dbReference type="Proteomes" id="UP000887574">
    <property type="component" value="Unplaced"/>
</dbReference>
<dbReference type="InterPro" id="IPR017441">
    <property type="entry name" value="Protein_kinase_ATP_BS"/>
</dbReference>
<dbReference type="PROSITE" id="PS00107">
    <property type="entry name" value="PROTEIN_KINASE_ATP"/>
    <property type="match status" value="1"/>
</dbReference>
<feature type="region of interest" description="Disordered" evidence="11">
    <location>
        <begin position="1"/>
        <end position="220"/>
    </location>
</feature>
<dbReference type="PANTHER" id="PTHR24056:SF546">
    <property type="entry name" value="CYCLIN-DEPENDENT KINASE 12"/>
    <property type="match status" value="1"/>
</dbReference>
<dbReference type="GO" id="GO:0030332">
    <property type="term" value="F:cyclin binding"/>
    <property type="evidence" value="ECO:0007669"/>
    <property type="project" value="TreeGrafter"/>
</dbReference>
<dbReference type="Gene3D" id="1.10.510.10">
    <property type="entry name" value="Transferase(Phosphotransferase) domain 1"/>
    <property type="match status" value="1"/>
</dbReference>
<evidence type="ECO:0000259" key="12">
    <source>
        <dbReference type="PROSITE" id="PS50011"/>
    </source>
</evidence>
<evidence type="ECO:0000256" key="1">
    <source>
        <dbReference type="ARBA" id="ARBA00006485"/>
    </source>
</evidence>
<feature type="binding site" evidence="10">
    <location>
        <position position="445"/>
    </location>
    <ligand>
        <name>ATP</name>
        <dbReference type="ChEBI" id="CHEBI:30616"/>
    </ligand>
</feature>
<dbReference type="SMART" id="SM00220">
    <property type="entry name" value="S_TKc"/>
    <property type="match status" value="1"/>
</dbReference>
<feature type="compositionally biased region" description="Basic residues" evidence="11">
    <location>
        <begin position="145"/>
        <end position="156"/>
    </location>
</feature>
<evidence type="ECO:0000256" key="9">
    <source>
        <dbReference type="ARBA" id="ARBA00048367"/>
    </source>
</evidence>
<evidence type="ECO:0000313" key="13">
    <source>
        <dbReference type="Proteomes" id="UP000887574"/>
    </source>
</evidence>
<evidence type="ECO:0000256" key="3">
    <source>
        <dbReference type="ARBA" id="ARBA00022527"/>
    </source>
</evidence>
<dbReference type="GO" id="GO:0004693">
    <property type="term" value="F:cyclin-dependent protein serine/threonine kinase activity"/>
    <property type="evidence" value="ECO:0007669"/>
    <property type="project" value="UniProtKB-EC"/>
</dbReference>
<dbReference type="Pfam" id="PF00069">
    <property type="entry name" value="Pkinase"/>
    <property type="match status" value="1"/>
</dbReference>
<comment type="catalytic activity">
    <reaction evidence="9">
        <text>L-seryl-[protein] + ATP = O-phospho-L-seryl-[protein] + ADP + H(+)</text>
        <dbReference type="Rhea" id="RHEA:17989"/>
        <dbReference type="Rhea" id="RHEA-COMP:9863"/>
        <dbReference type="Rhea" id="RHEA-COMP:11604"/>
        <dbReference type="ChEBI" id="CHEBI:15378"/>
        <dbReference type="ChEBI" id="CHEBI:29999"/>
        <dbReference type="ChEBI" id="CHEBI:30616"/>
        <dbReference type="ChEBI" id="CHEBI:83421"/>
        <dbReference type="ChEBI" id="CHEBI:456216"/>
        <dbReference type="EC" id="2.7.11.22"/>
    </reaction>
</comment>
<reference evidence="14" key="1">
    <citation type="submission" date="2022-11" db="UniProtKB">
        <authorList>
            <consortium name="WormBaseParasite"/>
        </authorList>
    </citation>
    <scope>IDENTIFICATION</scope>
</reference>
<evidence type="ECO:0000256" key="2">
    <source>
        <dbReference type="ARBA" id="ARBA00012425"/>
    </source>
</evidence>
<feature type="compositionally biased region" description="Basic residues" evidence="11">
    <location>
        <begin position="48"/>
        <end position="57"/>
    </location>
</feature>
<protein>
    <recommendedName>
        <fullName evidence="2">cyclin-dependent kinase</fullName>
        <ecNumber evidence="2">2.7.11.22</ecNumber>
    </recommendedName>
</protein>
<comment type="similarity">
    <text evidence="1">Belongs to the protein kinase superfamily. CMGC Ser/Thr protein kinase family. CDC2/CDKX subfamily.</text>
</comment>
<comment type="catalytic activity">
    <reaction evidence="8">
        <text>L-threonyl-[protein] + ATP = O-phospho-L-threonyl-[protein] + ADP + H(+)</text>
        <dbReference type="Rhea" id="RHEA:46608"/>
        <dbReference type="Rhea" id="RHEA-COMP:11060"/>
        <dbReference type="Rhea" id="RHEA-COMP:11605"/>
        <dbReference type="ChEBI" id="CHEBI:15378"/>
        <dbReference type="ChEBI" id="CHEBI:30013"/>
        <dbReference type="ChEBI" id="CHEBI:30616"/>
        <dbReference type="ChEBI" id="CHEBI:61977"/>
        <dbReference type="ChEBI" id="CHEBI:456216"/>
        <dbReference type="EC" id="2.7.11.22"/>
    </reaction>
</comment>
<dbReference type="WBParaSite" id="jg18273">
    <property type="protein sequence ID" value="jg18273"/>
    <property type="gene ID" value="jg18273"/>
</dbReference>
<feature type="domain" description="Protein kinase" evidence="12">
    <location>
        <begin position="412"/>
        <end position="684"/>
    </location>
</feature>
<feature type="compositionally biased region" description="Pro residues" evidence="11">
    <location>
        <begin position="258"/>
        <end position="271"/>
    </location>
</feature>
<accession>A0A915DCS2</accession>
<evidence type="ECO:0000256" key="8">
    <source>
        <dbReference type="ARBA" id="ARBA00047811"/>
    </source>
</evidence>
<organism evidence="13 14">
    <name type="scientific">Ditylenchus dipsaci</name>
    <dbReference type="NCBI Taxonomy" id="166011"/>
    <lineage>
        <taxon>Eukaryota</taxon>
        <taxon>Metazoa</taxon>
        <taxon>Ecdysozoa</taxon>
        <taxon>Nematoda</taxon>
        <taxon>Chromadorea</taxon>
        <taxon>Rhabditida</taxon>
        <taxon>Tylenchina</taxon>
        <taxon>Tylenchomorpha</taxon>
        <taxon>Sphaerularioidea</taxon>
        <taxon>Anguinidae</taxon>
        <taxon>Anguininae</taxon>
        <taxon>Ditylenchus</taxon>
    </lineage>
</organism>
<dbReference type="InterPro" id="IPR011009">
    <property type="entry name" value="Kinase-like_dom_sf"/>
</dbReference>
<dbReference type="GO" id="GO:0005524">
    <property type="term" value="F:ATP binding"/>
    <property type="evidence" value="ECO:0007669"/>
    <property type="project" value="UniProtKB-UniRule"/>
</dbReference>
<feature type="compositionally biased region" description="Low complexity" evidence="11">
    <location>
        <begin position="58"/>
        <end position="77"/>
    </location>
</feature>
<evidence type="ECO:0000256" key="4">
    <source>
        <dbReference type="ARBA" id="ARBA00022679"/>
    </source>
</evidence>
<feature type="compositionally biased region" description="Low complexity" evidence="11">
    <location>
        <begin position="246"/>
        <end position="257"/>
    </location>
</feature>
<dbReference type="FunFam" id="3.30.200.20:FF:000124">
    <property type="entry name" value="Cyclin-dependent kinase 4"/>
    <property type="match status" value="1"/>
</dbReference>
<evidence type="ECO:0000256" key="5">
    <source>
        <dbReference type="ARBA" id="ARBA00022741"/>
    </source>
</evidence>
<dbReference type="GO" id="GO:0008353">
    <property type="term" value="F:RNA polymerase II CTD heptapeptide repeat kinase activity"/>
    <property type="evidence" value="ECO:0007669"/>
    <property type="project" value="TreeGrafter"/>
</dbReference>
<feature type="compositionally biased region" description="Basic residues" evidence="11">
    <location>
        <begin position="78"/>
        <end position="92"/>
    </location>
</feature>
<dbReference type="Gene3D" id="3.30.200.20">
    <property type="entry name" value="Phosphorylase Kinase, domain 1"/>
    <property type="match status" value="1"/>
</dbReference>
<dbReference type="PANTHER" id="PTHR24056">
    <property type="entry name" value="CELL DIVISION PROTEIN KINASE"/>
    <property type="match status" value="1"/>
</dbReference>
<evidence type="ECO:0000313" key="14">
    <source>
        <dbReference type="WBParaSite" id="jg18273"/>
    </source>
</evidence>
<keyword evidence="4" id="KW-0808">Transferase</keyword>
<evidence type="ECO:0000256" key="6">
    <source>
        <dbReference type="ARBA" id="ARBA00022777"/>
    </source>
</evidence>
<feature type="compositionally biased region" description="Basic and acidic residues" evidence="11">
    <location>
        <begin position="176"/>
        <end position="187"/>
    </location>
</feature>
<keyword evidence="5 10" id="KW-0547">Nucleotide-binding</keyword>
<dbReference type="GO" id="GO:0008024">
    <property type="term" value="C:cyclin/CDK positive transcription elongation factor complex"/>
    <property type="evidence" value="ECO:0007669"/>
    <property type="project" value="TreeGrafter"/>
</dbReference>
<keyword evidence="7 10" id="KW-0067">ATP-binding</keyword>
<sequence length="684" mass="76118">MSSDDKKRRDHKSANNSKMKESRSSNNNSYHVKSSKRSSKENSASSRHSLKRRHHRSSSASSSSSSSETASSSSSYVVKRRSKSRSRSKNRAKQSSSSKKNDLHASLSTKKHENGYSSKKISKSYRAIKSRSPSHHTKSSSNRRQSPKSHRRKRSVTPKASRYTRDISYSKKHKSGHEDKRKPRKESVSTSRSPVKSRKRKSSRHYSSSTTPSSRSITPEISRTSLGSLVAPASAFATGSWSGAISSHASNGSTSTSTPPPGIPPLSVPPPGVPPPINNVSFSIRPPVYNPYSNYNPLYHPSSLFPLAFPDGASTCWSIAHLLAWTSAVALTPVPPPPPPSIKQEHPTIKQEYPAIKQEQASTSITNQLPMPSLGNGSAGVPPVAVAAPPSLVPVPLLLTTRAYDRPVILNKRQLPQVGEGTYGQVYKASRKNHDAPGTALVALKKVRLENEREGFPITAIREIKILRQLEHKNVVRLFDIVTDQKGGSKQQSKNSAFYLVFEYVDHDLNGLLDSNMVEFSELQVASLVKQLLLALEHCHNLNFLHRDIKCANILINNRGELKLGDFGLARLFNKAERLYTNRVITLWYRPPELLLGQEKYGTEVDIWSAGCILGELFVKKPIFQGNVELAQLEIICQYCGSPSVENWPGVANLPNFKSMRLKNYYPRRLRDKFEFLPRRLSTY</sequence>
<dbReference type="PROSITE" id="PS00108">
    <property type="entry name" value="PROTEIN_KINASE_ST"/>
    <property type="match status" value="1"/>
</dbReference>
<keyword evidence="13" id="KW-1185">Reference proteome</keyword>
<evidence type="ECO:0000256" key="10">
    <source>
        <dbReference type="PROSITE-ProRule" id="PRU10141"/>
    </source>
</evidence>
<feature type="compositionally biased region" description="Basic residues" evidence="11">
    <location>
        <begin position="195"/>
        <end position="204"/>
    </location>
</feature>
<keyword evidence="3" id="KW-0723">Serine/threonine-protein kinase</keyword>
<dbReference type="InterPro" id="IPR050108">
    <property type="entry name" value="CDK"/>
</dbReference>
<dbReference type="SUPFAM" id="SSF56112">
    <property type="entry name" value="Protein kinase-like (PK-like)"/>
    <property type="match status" value="1"/>
</dbReference>
<evidence type="ECO:0000256" key="7">
    <source>
        <dbReference type="ARBA" id="ARBA00022840"/>
    </source>
</evidence>
<dbReference type="InterPro" id="IPR008271">
    <property type="entry name" value="Ser/Thr_kinase_AS"/>
</dbReference>
<dbReference type="PROSITE" id="PS50011">
    <property type="entry name" value="PROTEIN_KINASE_DOM"/>
    <property type="match status" value="1"/>
</dbReference>
<dbReference type="GO" id="GO:0032968">
    <property type="term" value="P:positive regulation of transcription elongation by RNA polymerase II"/>
    <property type="evidence" value="ECO:0007669"/>
    <property type="project" value="TreeGrafter"/>
</dbReference>
<evidence type="ECO:0000256" key="11">
    <source>
        <dbReference type="SAM" id="MobiDB-lite"/>
    </source>
</evidence>
<dbReference type="InterPro" id="IPR000719">
    <property type="entry name" value="Prot_kinase_dom"/>
</dbReference>
<dbReference type="AlphaFoldDB" id="A0A915DCS2"/>
<keyword evidence="6" id="KW-0418">Kinase</keyword>
<name>A0A915DCS2_9BILA</name>
<dbReference type="CDD" id="cd07840">
    <property type="entry name" value="STKc_CDK9_like"/>
    <property type="match status" value="1"/>
</dbReference>
<feature type="compositionally biased region" description="Low complexity" evidence="11">
    <location>
        <begin position="205"/>
        <end position="220"/>
    </location>
</feature>
<proteinExistence type="inferred from homology"/>
<feature type="compositionally biased region" description="Basic residues" evidence="11">
    <location>
        <begin position="120"/>
        <end position="138"/>
    </location>
</feature>
<feature type="region of interest" description="Disordered" evidence="11">
    <location>
        <begin position="244"/>
        <end position="271"/>
    </location>
</feature>
<dbReference type="EC" id="2.7.11.22" evidence="2"/>
<dbReference type="FunFam" id="1.10.510.10:FF:000624">
    <property type="entry name" value="Mitogen-activated protein kinase"/>
    <property type="match status" value="1"/>
</dbReference>